<reference evidence="4" key="3">
    <citation type="submission" date="2015-06" db="UniProtKB">
        <authorList>
            <consortium name="EnsemblMetazoa"/>
        </authorList>
    </citation>
    <scope>IDENTIFICATION</scope>
</reference>
<sequence length="236" mass="26433">MERPSVAAGCPPGLEYLTQIDQLVVKQQVEIMELITSWECANKYRVMNSVGQQVYFAQEESETCMRQCCGPSRSFIIHITDNAGREVLRLKRDFKCCAMGLCWCAGMSCCSHEVVVESPVGQIIGYVRHSASAWRPKFTLYTGDEQEIGHIKGPLCICKGPCCGDIDFPVMSNDGETKIGNVAKQWSGALREFFTDADTFSISFPMDMDVKMKGVMIGALFLIDFMFFEESKNNNH</sequence>
<keyword evidence="2" id="KW-0106">Calcium</keyword>
<dbReference type="EMBL" id="KB309694">
    <property type="protein sequence ID" value="ELT93599.1"/>
    <property type="molecule type" value="Genomic_DNA"/>
</dbReference>
<dbReference type="Proteomes" id="UP000014760">
    <property type="component" value="Unassembled WGS sequence"/>
</dbReference>
<dbReference type="OrthoDB" id="191150at2759"/>
<evidence type="ECO:0000313" key="4">
    <source>
        <dbReference type="EnsemblMetazoa" id="CapteP180693"/>
    </source>
</evidence>
<keyword evidence="2" id="KW-0564">Palmitate</keyword>
<comment type="similarity">
    <text evidence="1 2">Belongs to the phospholipid scramblase family.</text>
</comment>
<protein>
    <recommendedName>
        <fullName evidence="2">Phospholipid scramblase</fullName>
    </recommendedName>
</protein>
<dbReference type="Pfam" id="PF03803">
    <property type="entry name" value="Scramblase"/>
    <property type="match status" value="1"/>
</dbReference>
<dbReference type="GO" id="GO:0017128">
    <property type="term" value="F:phospholipid scramblase activity"/>
    <property type="evidence" value="ECO:0007669"/>
    <property type="project" value="InterPro"/>
</dbReference>
<dbReference type="SUPFAM" id="SSF54518">
    <property type="entry name" value="Tubby C-terminal domain-like"/>
    <property type="match status" value="1"/>
</dbReference>
<keyword evidence="5" id="KW-1185">Reference proteome</keyword>
<gene>
    <name evidence="3" type="ORF">CAPTEDRAFT_180693</name>
</gene>
<comment type="function">
    <text evidence="2">May mediate accelerated ATP-independent bidirectional transbilayer migration of phospholipids upon binding calcium ions that results in a loss of phospholipid asymmetry in the plasma membrane.</text>
</comment>
<dbReference type="OMA" id="CANIDCC"/>
<dbReference type="InterPro" id="IPR025659">
    <property type="entry name" value="Tubby-like_C"/>
</dbReference>
<reference evidence="5" key="1">
    <citation type="submission" date="2012-12" db="EMBL/GenBank/DDBJ databases">
        <authorList>
            <person name="Hellsten U."/>
            <person name="Grimwood J."/>
            <person name="Chapman J.A."/>
            <person name="Shapiro H."/>
            <person name="Aerts A."/>
            <person name="Otillar R.P."/>
            <person name="Terry A.Y."/>
            <person name="Boore J.L."/>
            <person name="Simakov O."/>
            <person name="Marletaz F."/>
            <person name="Cho S.-J."/>
            <person name="Edsinger-Gonzales E."/>
            <person name="Havlak P."/>
            <person name="Kuo D.-H."/>
            <person name="Larsson T."/>
            <person name="Lv J."/>
            <person name="Arendt D."/>
            <person name="Savage R."/>
            <person name="Osoegawa K."/>
            <person name="de Jong P."/>
            <person name="Lindberg D.R."/>
            <person name="Seaver E.C."/>
            <person name="Weisblat D.A."/>
            <person name="Putnam N.H."/>
            <person name="Grigoriev I.V."/>
            <person name="Rokhsar D.S."/>
        </authorList>
    </citation>
    <scope>NUCLEOTIDE SEQUENCE</scope>
    <source>
        <strain evidence="5">I ESC-2004</strain>
    </source>
</reference>
<name>R7TIN7_CAPTE</name>
<proteinExistence type="inferred from homology"/>
<evidence type="ECO:0000256" key="2">
    <source>
        <dbReference type="RuleBase" id="RU363116"/>
    </source>
</evidence>
<evidence type="ECO:0000313" key="5">
    <source>
        <dbReference type="Proteomes" id="UP000014760"/>
    </source>
</evidence>
<organism evidence="3">
    <name type="scientific">Capitella teleta</name>
    <name type="common">Polychaete worm</name>
    <dbReference type="NCBI Taxonomy" id="283909"/>
    <lineage>
        <taxon>Eukaryota</taxon>
        <taxon>Metazoa</taxon>
        <taxon>Spiralia</taxon>
        <taxon>Lophotrochozoa</taxon>
        <taxon>Annelida</taxon>
        <taxon>Polychaeta</taxon>
        <taxon>Sedentaria</taxon>
        <taxon>Scolecida</taxon>
        <taxon>Capitellidae</taxon>
        <taxon>Capitella</taxon>
    </lineage>
</organism>
<dbReference type="PANTHER" id="PTHR23248">
    <property type="entry name" value="PHOSPHOLIPID SCRAMBLASE-RELATED"/>
    <property type="match status" value="1"/>
</dbReference>
<dbReference type="EnsemblMetazoa" id="CapteT180693">
    <property type="protein sequence ID" value="CapteP180693"/>
    <property type="gene ID" value="CapteG180693"/>
</dbReference>
<dbReference type="PANTHER" id="PTHR23248:SF63">
    <property type="entry name" value="PHOSPHOLIPID SCRAMBLASE"/>
    <property type="match status" value="1"/>
</dbReference>
<dbReference type="HOGENOM" id="CLU_053024_2_2_1"/>
<dbReference type="InterPro" id="IPR005552">
    <property type="entry name" value="Scramblase"/>
</dbReference>
<evidence type="ECO:0000256" key="1">
    <source>
        <dbReference type="ARBA" id="ARBA00005350"/>
    </source>
</evidence>
<keyword evidence="2" id="KW-0449">Lipoprotein</keyword>
<dbReference type="EMBL" id="AMQN01002620">
    <property type="status" value="NOT_ANNOTATED_CDS"/>
    <property type="molecule type" value="Genomic_DNA"/>
</dbReference>
<dbReference type="AlphaFoldDB" id="R7TIN7"/>
<evidence type="ECO:0000313" key="3">
    <source>
        <dbReference type="EMBL" id="ELT93599.1"/>
    </source>
</evidence>
<reference evidence="3 5" key="2">
    <citation type="journal article" date="2013" name="Nature">
        <title>Insights into bilaterian evolution from three spiralian genomes.</title>
        <authorList>
            <person name="Simakov O."/>
            <person name="Marletaz F."/>
            <person name="Cho S.J."/>
            <person name="Edsinger-Gonzales E."/>
            <person name="Havlak P."/>
            <person name="Hellsten U."/>
            <person name="Kuo D.H."/>
            <person name="Larsson T."/>
            <person name="Lv J."/>
            <person name="Arendt D."/>
            <person name="Savage R."/>
            <person name="Osoegawa K."/>
            <person name="de Jong P."/>
            <person name="Grimwood J."/>
            <person name="Chapman J.A."/>
            <person name="Shapiro H."/>
            <person name="Aerts A."/>
            <person name="Otillar R.P."/>
            <person name="Terry A.Y."/>
            <person name="Boore J.L."/>
            <person name="Grigoriev I.V."/>
            <person name="Lindberg D.R."/>
            <person name="Seaver E.C."/>
            <person name="Weisblat D.A."/>
            <person name="Putnam N.H."/>
            <person name="Rokhsar D.S."/>
        </authorList>
    </citation>
    <scope>NUCLEOTIDE SEQUENCE</scope>
    <source>
        <strain evidence="3 5">I ESC-2004</strain>
    </source>
</reference>
<accession>R7TIN7</accession>
<dbReference type="GO" id="GO:0005886">
    <property type="term" value="C:plasma membrane"/>
    <property type="evidence" value="ECO:0007669"/>
    <property type="project" value="TreeGrafter"/>
</dbReference>
<dbReference type="EMBL" id="AMQN01002621">
    <property type="status" value="NOT_ANNOTATED_CDS"/>
    <property type="molecule type" value="Genomic_DNA"/>
</dbReference>
<comment type="cofactor">
    <cofactor evidence="2">
        <name>Ca(2+)</name>
        <dbReference type="ChEBI" id="CHEBI:29108"/>
    </cofactor>
</comment>